<gene>
    <name evidence="1" type="ORF">OG835_01185</name>
</gene>
<dbReference type="EMBL" id="CP109109">
    <property type="protein sequence ID" value="WSB95774.1"/>
    <property type="molecule type" value="Genomic_DNA"/>
</dbReference>
<reference evidence="1" key="1">
    <citation type="submission" date="2022-10" db="EMBL/GenBank/DDBJ databases">
        <title>The complete genomes of actinobacterial strains from the NBC collection.</title>
        <authorList>
            <person name="Joergensen T.S."/>
            <person name="Alvarez Arevalo M."/>
            <person name="Sterndorff E.B."/>
            <person name="Faurdal D."/>
            <person name="Vuksanovic O."/>
            <person name="Mourched A.-S."/>
            <person name="Charusanti P."/>
            <person name="Shaw S."/>
            <person name="Blin K."/>
            <person name="Weber T."/>
        </authorList>
    </citation>
    <scope>NUCLEOTIDE SEQUENCE</scope>
    <source>
        <strain evidence="1">NBC 01771</strain>
    </source>
</reference>
<accession>A0ACD4ZBV5</accession>
<evidence type="ECO:0000313" key="1">
    <source>
        <dbReference type="EMBL" id="WSB95774.1"/>
    </source>
</evidence>
<proteinExistence type="predicted"/>
<dbReference type="Proteomes" id="UP001348369">
    <property type="component" value="Chromosome"/>
</dbReference>
<organism evidence="1 2">
    <name type="scientific">Streptomyces scopuliridis</name>
    <dbReference type="NCBI Taxonomy" id="452529"/>
    <lineage>
        <taxon>Bacteria</taxon>
        <taxon>Bacillati</taxon>
        <taxon>Actinomycetota</taxon>
        <taxon>Actinomycetes</taxon>
        <taxon>Kitasatosporales</taxon>
        <taxon>Streptomycetaceae</taxon>
        <taxon>Streptomyces</taxon>
    </lineage>
</organism>
<keyword evidence="2" id="KW-1185">Reference proteome</keyword>
<evidence type="ECO:0000313" key="2">
    <source>
        <dbReference type="Proteomes" id="UP001348369"/>
    </source>
</evidence>
<keyword evidence="1" id="KW-0223">Dioxygenase</keyword>
<keyword evidence="1" id="KW-0560">Oxidoreductase</keyword>
<protein>
    <submittedName>
        <fullName evidence="1">TauD/TfdA family dioxygenase</fullName>
    </submittedName>
</protein>
<sequence>MACSDHPIEPPAHDRPSGPITCHWAGNSMVSAADWEGRAMSTHADGHCGELVWQATPGRPATTRVDGLNDSDEACRRLTELRPEIVDALHQHGALYIRGLPVTGVGDFAKVRDVLIPSRTPYREKATPRSDYGDGVFSSTDLPPSQSISMHNENSYTLNFPGLLLFGCLVAPEVGGATPVADCRQVLSALPSHLVAKMRSVGWQLKRSYSDHISTDWRTAFASEDPQDVERYCDDNLIAHEWQQDGNLRTSQLRPGVVQHPFTGAEVWFNHLAFWNEWSLDEELREALLDEFGPDGLPFNTAFGDGEPLTAAELRTIQAAYESATVREPWTVGDLLLVDNILTAHGRDPFRGDRKIVVAMGNPVDINDCSPSIQPAAKFA</sequence>
<name>A0ACD4ZBV5_9ACTN</name>